<sequence length="174" mass="20486">MKNNGFYNSISYKERQSEITRKNWQMGIYDFFRKREERKCINKKCGKVFSVKPSSPQKFCSCKCAARVNNPKRSDMYPEVREEIARLYQKGLSMQEISDKTGWKYGKIVYWMRKFGIPRRSMSEATYAKRNPEGDPFKIKNKLNKNEILLKGLGLGILYIGEKEIKARITPPFD</sequence>
<dbReference type="Gene3D" id="1.10.10.60">
    <property type="entry name" value="Homeodomain-like"/>
    <property type="match status" value="1"/>
</dbReference>
<dbReference type="AlphaFoldDB" id="A0A2H0TJ32"/>
<gene>
    <name evidence="1" type="ORF">COU43_02005</name>
</gene>
<reference evidence="2" key="1">
    <citation type="submission" date="2017-09" db="EMBL/GenBank/DDBJ databases">
        <title>Depth-based differentiation of microbial function through sediment-hosted aquifers and enrichment of novel symbionts in the deep terrestrial subsurface.</title>
        <authorList>
            <person name="Probst A.J."/>
            <person name="Ladd B."/>
            <person name="Jarett J.K."/>
            <person name="Geller-Mcgrath D.E."/>
            <person name="Sieber C.M.K."/>
            <person name="Emerson J.B."/>
            <person name="Anantharaman K."/>
            <person name="Thomas B.C."/>
            <person name="Malmstrom R."/>
            <person name="Stieglmeier M."/>
            <person name="Klingl A."/>
            <person name="Woyke T."/>
            <person name="Ryan C.M."/>
            <person name="Banfield J.F."/>
        </authorList>
    </citation>
    <scope>NUCLEOTIDE SEQUENCE [LARGE SCALE GENOMIC DNA]</scope>
</reference>
<protein>
    <submittedName>
        <fullName evidence="1">Uncharacterized protein</fullName>
    </submittedName>
</protein>
<dbReference type="EMBL" id="PFCK01000056">
    <property type="protein sequence ID" value="PIR71553.1"/>
    <property type="molecule type" value="Genomic_DNA"/>
</dbReference>
<accession>A0A2H0TJ32</accession>
<evidence type="ECO:0000313" key="1">
    <source>
        <dbReference type="EMBL" id="PIR71553.1"/>
    </source>
</evidence>
<organism evidence="1 2">
    <name type="scientific">Candidatus Nealsonbacteria bacterium CG10_big_fil_rev_8_21_14_0_10_37_25</name>
    <dbReference type="NCBI Taxonomy" id="1974711"/>
    <lineage>
        <taxon>Bacteria</taxon>
        <taxon>Candidatus Nealsoniibacteriota</taxon>
    </lineage>
</organism>
<evidence type="ECO:0000313" key="2">
    <source>
        <dbReference type="Proteomes" id="UP000228909"/>
    </source>
</evidence>
<dbReference type="Proteomes" id="UP000228909">
    <property type="component" value="Unassembled WGS sequence"/>
</dbReference>
<name>A0A2H0TJ32_9BACT</name>
<comment type="caution">
    <text evidence="1">The sequence shown here is derived from an EMBL/GenBank/DDBJ whole genome shotgun (WGS) entry which is preliminary data.</text>
</comment>
<proteinExistence type="predicted"/>